<comment type="subcellular location">
    <subcellularLocation>
        <location evidence="1">Nucleus</location>
    </subcellularLocation>
</comment>
<dbReference type="CDD" id="cd12291">
    <property type="entry name" value="RRM1_La"/>
    <property type="match status" value="1"/>
</dbReference>
<feature type="compositionally biased region" description="Basic and acidic residues" evidence="5">
    <location>
        <begin position="291"/>
        <end position="316"/>
    </location>
</feature>
<dbReference type="Pfam" id="PF05383">
    <property type="entry name" value="La"/>
    <property type="match status" value="1"/>
</dbReference>
<dbReference type="GO" id="GO:0010494">
    <property type="term" value="C:cytoplasmic stress granule"/>
    <property type="evidence" value="ECO:0007669"/>
    <property type="project" value="TreeGrafter"/>
</dbReference>
<dbReference type="InterPro" id="IPR014886">
    <property type="entry name" value="La_xRRM"/>
</dbReference>
<keyword evidence="3" id="KW-0539">Nucleus</keyword>
<feature type="region of interest" description="Disordered" evidence="5">
    <location>
        <begin position="1"/>
        <end position="105"/>
    </location>
</feature>
<dbReference type="PRINTS" id="PR00302">
    <property type="entry name" value="LUPUSLA"/>
</dbReference>
<dbReference type="SUPFAM" id="SSF54928">
    <property type="entry name" value="RNA-binding domain, RBD"/>
    <property type="match status" value="2"/>
</dbReference>
<dbReference type="SMART" id="SM00715">
    <property type="entry name" value="LA"/>
    <property type="match status" value="1"/>
</dbReference>
<reference evidence="9 10" key="1">
    <citation type="submission" date="2020-08" db="EMBL/GenBank/DDBJ databases">
        <title>Aphidius gifuensis genome sequencing and assembly.</title>
        <authorList>
            <person name="Du Z."/>
        </authorList>
    </citation>
    <scope>NUCLEOTIDE SEQUENCE [LARGE SCALE GENOMIC DNA]</scope>
    <source>
        <strain evidence="9">YNYX2018</strain>
        <tissue evidence="9">Adults</tissue>
    </source>
</reference>
<dbReference type="InterPro" id="IPR036388">
    <property type="entry name" value="WH-like_DNA-bd_sf"/>
</dbReference>
<protein>
    <recommendedName>
        <fullName evidence="11">La protein</fullName>
    </recommendedName>
</protein>
<dbReference type="InterPro" id="IPR000504">
    <property type="entry name" value="RRM_dom"/>
</dbReference>
<dbReference type="GO" id="GO:0045727">
    <property type="term" value="P:positive regulation of translation"/>
    <property type="evidence" value="ECO:0007669"/>
    <property type="project" value="TreeGrafter"/>
</dbReference>
<dbReference type="InterPro" id="IPR045180">
    <property type="entry name" value="La_dom_prot"/>
</dbReference>
<sequence>MEVDNNDVETKVVDESVKENDSKPVEEVESTDEVKSTEEVKPAEEVESAEEVKTAEEAKSVEDVKSESVEVAKEAKEAETAKEVTDEAAKPVETETTNGTEDASPELLEKIKKQVEFYFGDINMHRDKFLIEQTQLDEGWIPMSIMLNFKMLASLSSNPNTILKSIETSELMDISDDKKKIRRKPSKPLPVYDEAYKKAQAARTIYVKGFPLQDVYIHHLKDFFKDFEPFENIIMRRYQDPKDKNKKLKFKGSVFVQFVTLDDAKKFMARESVKYGDQELIRKYSEDYSVEKAKENEERKQKGDSKGKKSSKKENGDSAETEDSTELLNLPKGSVLQFTGVSTSTDWDDIKKSLSEIGAEIAYVDFKAGETEGQIRLFGENAAKPILEKMTDNKLKIKDTEVTFRLVEGDEEEEYLKSVQNTMANKKPKSHKGGRRRGGAAAHRGKKRNASPHREAGAAKKVAVAQD</sequence>
<dbReference type="Gene3D" id="1.10.10.10">
    <property type="entry name" value="Winged helix-like DNA-binding domain superfamily/Winged helix DNA-binding domain"/>
    <property type="match status" value="1"/>
</dbReference>
<dbReference type="Gene3D" id="3.30.70.330">
    <property type="match status" value="2"/>
</dbReference>
<name>A0A835CQL7_APHGI</name>
<feature type="domain" description="XRRM" evidence="8">
    <location>
        <begin position="329"/>
        <end position="448"/>
    </location>
</feature>
<evidence type="ECO:0000256" key="4">
    <source>
        <dbReference type="PROSITE-ProRule" id="PRU00332"/>
    </source>
</evidence>
<evidence type="ECO:0000259" key="6">
    <source>
        <dbReference type="PROSITE" id="PS50102"/>
    </source>
</evidence>
<dbReference type="PANTHER" id="PTHR22792">
    <property type="entry name" value="LUPUS LA PROTEIN-RELATED"/>
    <property type="match status" value="1"/>
</dbReference>
<evidence type="ECO:0000256" key="2">
    <source>
        <dbReference type="ARBA" id="ARBA00022884"/>
    </source>
</evidence>
<dbReference type="InterPro" id="IPR036390">
    <property type="entry name" value="WH_DNA-bd_sf"/>
</dbReference>
<feature type="domain" description="RRM" evidence="6">
    <location>
        <begin position="203"/>
        <end position="295"/>
    </location>
</feature>
<accession>A0A835CQL7</accession>
<dbReference type="InterPro" id="IPR006630">
    <property type="entry name" value="La_HTH"/>
</dbReference>
<dbReference type="Proteomes" id="UP000639338">
    <property type="component" value="Unassembled WGS sequence"/>
</dbReference>
<dbReference type="OrthoDB" id="439993at2759"/>
<dbReference type="PANTHER" id="PTHR22792:SF166">
    <property type="entry name" value="LUPUS LA PROTEIN HOMOLOG"/>
    <property type="match status" value="1"/>
</dbReference>
<evidence type="ECO:0008006" key="11">
    <source>
        <dbReference type="Google" id="ProtNLM"/>
    </source>
</evidence>
<dbReference type="GO" id="GO:0005829">
    <property type="term" value="C:cytosol"/>
    <property type="evidence" value="ECO:0007669"/>
    <property type="project" value="TreeGrafter"/>
</dbReference>
<dbReference type="EMBL" id="JACMRX010000003">
    <property type="protein sequence ID" value="KAF7993014.1"/>
    <property type="molecule type" value="Genomic_DNA"/>
</dbReference>
<evidence type="ECO:0000259" key="8">
    <source>
        <dbReference type="PROSITE" id="PS51939"/>
    </source>
</evidence>
<evidence type="ECO:0000313" key="9">
    <source>
        <dbReference type="EMBL" id="KAF7993014.1"/>
    </source>
</evidence>
<feature type="domain" description="HTH La-type RNA-binding" evidence="7">
    <location>
        <begin position="101"/>
        <end position="191"/>
    </location>
</feature>
<dbReference type="SMART" id="SM00360">
    <property type="entry name" value="RRM"/>
    <property type="match status" value="1"/>
</dbReference>
<dbReference type="InterPro" id="IPR002344">
    <property type="entry name" value="Lupus_La"/>
</dbReference>
<dbReference type="GO" id="GO:0003729">
    <property type="term" value="F:mRNA binding"/>
    <property type="evidence" value="ECO:0007669"/>
    <property type="project" value="TreeGrafter"/>
</dbReference>
<dbReference type="PROSITE" id="PS50102">
    <property type="entry name" value="RRM"/>
    <property type="match status" value="1"/>
</dbReference>
<dbReference type="InterPro" id="IPR012677">
    <property type="entry name" value="Nucleotide-bd_a/b_plait_sf"/>
</dbReference>
<evidence type="ECO:0000256" key="5">
    <source>
        <dbReference type="SAM" id="MobiDB-lite"/>
    </source>
</evidence>
<dbReference type="Pfam" id="PF08777">
    <property type="entry name" value="RRM_3"/>
    <property type="match status" value="1"/>
</dbReference>
<evidence type="ECO:0000313" key="10">
    <source>
        <dbReference type="Proteomes" id="UP000639338"/>
    </source>
</evidence>
<dbReference type="GO" id="GO:0008033">
    <property type="term" value="P:tRNA processing"/>
    <property type="evidence" value="ECO:0007669"/>
    <property type="project" value="TreeGrafter"/>
</dbReference>
<feature type="region of interest" description="Disordered" evidence="5">
    <location>
        <begin position="291"/>
        <end position="326"/>
    </location>
</feature>
<feature type="compositionally biased region" description="Basic and acidic residues" evidence="5">
    <location>
        <begin position="8"/>
        <end position="93"/>
    </location>
</feature>
<feature type="region of interest" description="Disordered" evidence="5">
    <location>
        <begin position="420"/>
        <end position="467"/>
    </location>
</feature>
<dbReference type="PROSITE" id="PS50961">
    <property type="entry name" value="HTH_LA"/>
    <property type="match status" value="1"/>
</dbReference>
<comment type="caution">
    <text evidence="9">The sequence shown here is derived from an EMBL/GenBank/DDBJ whole genome shotgun (WGS) entry which is preliminary data.</text>
</comment>
<dbReference type="InterPro" id="IPR035979">
    <property type="entry name" value="RBD_domain_sf"/>
</dbReference>
<dbReference type="GO" id="GO:0005634">
    <property type="term" value="C:nucleus"/>
    <property type="evidence" value="ECO:0007669"/>
    <property type="project" value="UniProtKB-SubCell"/>
</dbReference>
<evidence type="ECO:0000256" key="1">
    <source>
        <dbReference type="ARBA" id="ARBA00004123"/>
    </source>
</evidence>
<organism evidence="9 10">
    <name type="scientific">Aphidius gifuensis</name>
    <name type="common">Parasitoid wasp</name>
    <dbReference type="NCBI Taxonomy" id="684658"/>
    <lineage>
        <taxon>Eukaryota</taxon>
        <taxon>Metazoa</taxon>
        <taxon>Ecdysozoa</taxon>
        <taxon>Arthropoda</taxon>
        <taxon>Hexapoda</taxon>
        <taxon>Insecta</taxon>
        <taxon>Pterygota</taxon>
        <taxon>Neoptera</taxon>
        <taxon>Endopterygota</taxon>
        <taxon>Hymenoptera</taxon>
        <taxon>Apocrita</taxon>
        <taxon>Ichneumonoidea</taxon>
        <taxon>Braconidae</taxon>
        <taxon>Aphidiinae</taxon>
        <taxon>Aphidius</taxon>
    </lineage>
</organism>
<dbReference type="GO" id="GO:1990904">
    <property type="term" value="C:ribonucleoprotein complex"/>
    <property type="evidence" value="ECO:0007669"/>
    <property type="project" value="UniProtKB-UniRule"/>
</dbReference>
<keyword evidence="10" id="KW-1185">Reference proteome</keyword>
<feature type="compositionally biased region" description="Basic residues" evidence="5">
    <location>
        <begin position="426"/>
        <end position="451"/>
    </location>
</feature>
<evidence type="ECO:0000256" key="3">
    <source>
        <dbReference type="ARBA" id="ARBA00023242"/>
    </source>
</evidence>
<keyword evidence="2 4" id="KW-0694">RNA-binding</keyword>
<dbReference type="SUPFAM" id="SSF46785">
    <property type="entry name" value="Winged helix' DNA-binding domain"/>
    <property type="match status" value="1"/>
</dbReference>
<gene>
    <name evidence="9" type="ORF">HCN44_005795</name>
</gene>
<proteinExistence type="predicted"/>
<dbReference type="PROSITE" id="PS51939">
    <property type="entry name" value="XRRM"/>
    <property type="match status" value="1"/>
</dbReference>
<evidence type="ECO:0000259" key="7">
    <source>
        <dbReference type="PROSITE" id="PS50961"/>
    </source>
</evidence>
<dbReference type="AlphaFoldDB" id="A0A835CQL7"/>